<dbReference type="Gene3D" id="3.40.50.2000">
    <property type="entry name" value="Glycogen Phosphorylase B"/>
    <property type="match status" value="2"/>
</dbReference>
<dbReference type="AlphaFoldDB" id="A0A9D2UIZ8"/>
<comment type="caution">
    <text evidence="2">The sequence shown here is derived from an EMBL/GenBank/DDBJ whole genome shotgun (WGS) entry which is preliminary data.</text>
</comment>
<dbReference type="GO" id="GO:0016757">
    <property type="term" value="F:glycosyltransferase activity"/>
    <property type="evidence" value="ECO:0007669"/>
    <property type="project" value="UniProtKB-ARBA"/>
</dbReference>
<dbReference type="Pfam" id="PF13439">
    <property type="entry name" value="Glyco_transf_4"/>
    <property type="match status" value="1"/>
</dbReference>
<evidence type="ECO:0000313" key="3">
    <source>
        <dbReference type="Proteomes" id="UP000787625"/>
    </source>
</evidence>
<reference evidence="2" key="1">
    <citation type="journal article" date="2021" name="PeerJ">
        <title>Extensive microbial diversity within the chicken gut microbiome revealed by metagenomics and culture.</title>
        <authorList>
            <person name="Gilroy R."/>
            <person name="Ravi A."/>
            <person name="Getino M."/>
            <person name="Pursley I."/>
            <person name="Horton D.L."/>
            <person name="Alikhan N.F."/>
            <person name="Baker D."/>
            <person name="Gharbi K."/>
            <person name="Hall N."/>
            <person name="Watson M."/>
            <person name="Adriaenssens E.M."/>
            <person name="Foster-Nyarko E."/>
            <person name="Jarju S."/>
            <person name="Secka A."/>
            <person name="Antonio M."/>
            <person name="Oren A."/>
            <person name="Chaudhuri R.R."/>
            <person name="La Ragione R."/>
            <person name="Hildebrand F."/>
            <person name="Pallen M.J."/>
        </authorList>
    </citation>
    <scope>NUCLEOTIDE SEQUENCE</scope>
    <source>
        <strain evidence="2">MalCec1-1739</strain>
    </source>
</reference>
<name>A0A9D2UIZ8_9BACT</name>
<organism evidence="2 3">
    <name type="scientific">Candidatus Avibacteroides avistercoris</name>
    <dbReference type="NCBI Taxonomy" id="2840690"/>
    <lineage>
        <taxon>Bacteria</taxon>
        <taxon>Pseudomonadati</taxon>
        <taxon>Bacteroidota</taxon>
        <taxon>Bacteroidia</taxon>
        <taxon>Bacteroidales</taxon>
        <taxon>Bacteroidaceae</taxon>
        <taxon>Bacteroidaceae incertae sedis</taxon>
        <taxon>Candidatus Avibacteroides</taxon>
    </lineage>
</organism>
<dbReference type="CDD" id="cd03825">
    <property type="entry name" value="GT4_WcaC-like"/>
    <property type="match status" value="1"/>
</dbReference>
<feature type="domain" description="Glycosyltransferase subfamily 4-like N-terminal" evidence="1">
    <location>
        <begin position="13"/>
        <end position="221"/>
    </location>
</feature>
<dbReference type="Pfam" id="PF13692">
    <property type="entry name" value="Glyco_trans_1_4"/>
    <property type="match status" value="1"/>
</dbReference>
<reference evidence="2" key="2">
    <citation type="submission" date="2021-04" db="EMBL/GenBank/DDBJ databases">
        <authorList>
            <person name="Gilroy R."/>
        </authorList>
    </citation>
    <scope>NUCLEOTIDE SEQUENCE</scope>
    <source>
        <strain evidence="2">MalCec1-1739</strain>
    </source>
</reference>
<dbReference type="InterPro" id="IPR028098">
    <property type="entry name" value="Glyco_trans_4-like_N"/>
</dbReference>
<dbReference type="PANTHER" id="PTHR12526">
    <property type="entry name" value="GLYCOSYLTRANSFERASE"/>
    <property type="match status" value="1"/>
</dbReference>
<protein>
    <submittedName>
        <fullName evidence="2">Glycosyltransferase family 4 protein</fullName>
    </submittedName>
</protein>
<proteinExistence type="predicted"/>
<sequence>MKVLVVNTFEDRGGAAVAAGRLVHALNLAGVEAKMLVRDRTTPSPHVTSVRDSWVNVAKFVGERLGIAAANGFNRRDLFAVSTGSTGIDITALPEFDEADVIHLHWVNQGFVSLAGLSRIIASGKPIVWTMHDMWPCTGICHHARECEAYRDGCGCCPFLGRWGHHGDLSARVFRRKERTYERAGRLTFVACSEWLHRRAEASPLLQGHPVVTIPNPIDTTLFAPRDKAAARRALGLPGDKRLVLFGSVRLDDKRKGIDYLIEACRIFVTKYPEKAGHVAVVALGGGSDALRGRLPFDLHTLDYTSDARRMAEVYNAADTFVTPSLEENLPNMVMESMACGTPCIGFDVGGIPEMIDHLHNGYVAGYKSAADIAKGIKWMLFQDSLDELSQAAVRKVRECYDQMTVARRYIDIYEKSLSTASHQ</sequence>
<evidence type="ECO:0000313" key="2">
    <source>
        <dbReference type="EMBL" id="HJD53323.1"/>
    </source>
</evidence>
<dbReference type="EMBL" id="DWUP01000147">
    <property type="protein sequence ID" value="HJD53323.1"/>
    <property type="molecule type" value="Genomic_DNA"/>
</dbReference>
<accession>A0A9D2UIZ8</accession>
<dbReference type="PANTHER" id="PTHR12526:SF637">
    <property type="entry name" value="GLYCOSYLTRANSFERASE EPSF-RELATED"/>
    <property type="match status" value="1"/>
</dbReference>
<gene>
    <name evidence="2" type="ORF">IAA93_06335</name>
</gene>
<evidence type="ECO:0000259" key="1">
    <source>
        <dbReference type="Pfam" id="PF13439"/>
    </source>
</evidence>
<dbReference type="Proteomes" id="UP000787625">
    <property type="component" value="Unassembled WGS sequence"/>
</dbReference>
<dbReference type="SUPFAM" id="SSF53756">
    <property type="entry name" value="UDP-Glycosyltransferase/glycogen phosphorylase"/>
    <property type="match status" value="1"/>
</dbReference>